<dbReference type="Gene3D" id="1.10.238.160">
    <property type="match status" value="1"/>
</dbReference>
<sequence length="79" mass="9069">MSEQLSQTEPLEQFLTAKEVASCLKVTTRTLYRRMDSGNFPKPVKFSENCVRWREQDVKSWISSLEMPRATAVSASSIR</sequence>
<name>A0ABT1F1E9_9PROT</name>
<gene>
    <name evidence="1" type="ORF">NKW50_10615</name>
</gene>
<accession>A0ABT1F1E9</accession>
<dbReference type="InterPro" id="IPR010260">
    <property type="entry name" value="AlpA"/>
</dbReference>
<evidence type="ECO:0000313" key="1">
    <source>
        <dbReference type="EMBL" id="MCP1259042.1"/>
    </source>
</evidence>
<evidence type="ECO:0000313" key="2">
    <source>
        <dbReference type="Proteomes" id="UP001523528"/>
    </source>
</evidence>
<comment type="caution">
    <text evidence="1">The sequence shown here is derived from an EMBL/GenBank/DDBJ whole genome shotgun (WGS) entry which is preliminary data.</text>
</comment>
<dbReference type="Proteomes" id="UP001523528">
    <property type="component" value="Unassembled WGS sequence"/>
</dbReference>
<protein>
    <submittedName>
        <fullName evidence="1">AlpA family phage regulatory protein</fullName>
    </submittedName>
</protein>
<dbReference type="InterPro" id="IPR009061">
    <property type="entry name" value="DNA-bd_dom_put_sf"/>
</dbReference>
<dbReference type="Pfam" id="PF05930">
    <property type="entry name" value="Phage_AlpA"/>
    <property type="match status" value="1"/>
</dbReference>
<dbReference type="SUPFAM" id="SSF46955">
    <property type="entry name" value="Putative DNA-binding domain"/>
    <property type="match status" value="1"/>
</dbReference>
<keyword evidence="2" id="KW-1185">Reference proteome</keyword>
<organism evidence="1 2">
    <name type="scientific">Acetobacter lambici</name>
    <dbReference type="NCBI Taxonomy" id="1332824"/>
    <lineage>
        <taxon>Bacteria</taxon>
        <taxon>Pseudomonadati</taxon>
        <taxon>Pseudomonadota</taxon>
        <taxon>Alphaproteobacteria</taxon>
        <taxon>Acetobacterales</taxon>
        <taxon>Acetobacteraceae</taxon>
        <taxon>Acetobacter</taxon>
    </lineage>
</organism>
<proteinExistence type="predicted"/>
<reference evidence="1 2" key="1">
    <citation type="submission" date="2022-06" db="EMBL/GenBank/DDBJ databases">
        <title>Acetobacer genomes from food samples.</title>
        <authorList>
            <person name="Sombolestani A."/>
        </authorList>
    </citation>
    <scope>NUCLEOTIDE SEQUENCE [LARGE SCALE GENOMIC DNA]</scope>
    <source>
        <strain evidence="1 2">R-83285</strain>
    </source>
</reference>
<dbReference type="EMBL" id="JAMYZZ010000020">
    <property type="protein sequence ID" value="MCP1259042.1"/>
    <property type="molecule type" value="Genomic_DNA"/>
</dbReference>